<evidence type="ECO:0000256" key="2">
    <source>
        <dbReference type="SAM" id="SignalP"/>
    </source>
</evidence>
<evidence type="ECO:0000313" key="3">
    <source>
        <dbReference type="EMBL" id="KYM88811.1"/>
    </source>
</evidence>
<protein>
    <submittedName>
        <fullName evidence="3">Uncharacterized protein</fullName>
    </submittedName>
</protein>
<feature type="transmembrane region" description="Helical" evidence="1">
    <location>
        <begin position="696"/>
        <end position="721"/>
    </location>
</feature>
<sequence>MELRVFLLFVTYCVTCILYRNAVNGSTLTKVFPSINNTYQPDMRISEIGNTRTERSIETKTRPDEITSKDYSPKLEILSLSLPRESPSAEDLLVIFNDFKKTKCSRYCMQQLGISKGFEDIKLFLSFLPNENGDDYFSIENSSNFKILKHLSTDNKSSTIFDYCQIYLNLNCDIVNMERNLIIKADEFYSNAKFNPRNIEIFKNCFLNIPKFSKKLEHKINLSGYTKTNFQTDSNVTGIAINILGNLTRAVLTIPNSNKTIQRERPEIVISLTSIYNTKGVVGARNLPDRLCVKLTGMENSKYNMDVIAYYANKENNTKDDIININSISKINRKNDCLNEILDKIHITRASTIIEKTNENAANNGANLSHSIINKKRKFERSAEITDPRRNNDEITDNFSDISFSTHTRTHKRESIAVINNNINHFVLRNNSLISYGEFKILSNFSNIEEQQQKIQTRSSEVASLNEDIDTKMKSSDEIISMQMNSDQSQKLSTQINEDPFERRKLLLDVNVNSKLIAVPGTLHRVIFDATNNCVLPVRYAIRARSSPFRIYNNIQPYIWLHPGQTDQVAVDILVPAGTQETVNTLTLSIVDTEILEKTVQVFVHNELSKNIDNVKPTIEYWFNSNCAGLKRVIAVPNGLYPRTKYISGTKDRVTFYYLSTCCTPTATITAIDISENQYTRSIDVTAWDNLSQGEIAAVVLGALLLLLLIACVIIAIVYCVRKKSSHDLPYTQRYGSRSKSARAERTSF</sequence>
<evidence type="ECO:0000313" key="4">
    <source>
        <dbReference type="Proteomes" id="UP000078540"/>
    </source>
</evidence>
<proteinExistence type="predicted"/>
<keyword evidence="4" id="KW-1185">Reference proteome</keyword>
<keyword evidence="1" id="KW-0472">Membrane</keyword>
<dbReference type="AlphaFoldDB" id="A0A195BQG3"/>
<name>A0A195BQG3_9HYME</name>
<keyword evidence="1" id="KW-0812">Transmembrane</keyword>
<dbReference type="Proteomes" id="UP000078540">
    <property type="component" value="Unassembled WGS sequence"/>
</dbReference>
<feature type="signal peptide" evidence="2">
    <location>
        <begin position="1"/>
        <end position="25"/>
    </location>
</feature>
<gene>
    <name evidence="3" type="ORF">ALC53_02576</name>
</gene>
<evidence type="ECO:0000256" key="1">
    <source>
        <dbReference type="SAM" id="Phobius"/>
    </source>
</evidence>
<dbReference type="STRING" id="520822.A0A195BQG3"/>
<dbReference type="EMBL" id="KQ976423">
    <property type="protein sequence ID" value="KYM88811.1"/>
    <property type="molecule type" value="Genomic_DNA"/>
</dbReference>
<keyword evidence="2" id="KW-0732">Signal</keyword>
<organism evidence="3 4">
    <name type="scientific">Atta colombica</name>
    <dbReference type="NCBI Taxonomy" id="520822"/>
    <lineage>
        <taxon>Eukaryota</taxon>
        <taxon>Metazoa</taxon>
        <taxon>Ecdysozoa</taxon>
        <taxon>Arthropoda</taxon>
        <taxon>Hexapoda</taxon>
        <taxon>Insecta</taxon>
        <taxon>Pterygota</taxon>
        <taxon>Neoptera</taxon>
        <taxon>Endopterygota</taxon>
        <taxon>Hymenoptera</taxon>
        <taxon>Apocrita</taxon>
        <taxon>Aculeata</taxon>
        <taxon>Formicoidea</taxon>
        <taxon>Formicidae</taxon>
        <taxon>Myrmicinae</taxon>
        <taxon>Atta</taxon>
    </lineage>
</organism>
<reference evidence="3 4" key="1">
    <citation type="submission" date="2015-09" db="EMBL/GenBank/DDBJ databases">
        <title>Atta colombica WGS genome.</title>
        <authorList>
            <person name="Nygaard S."/>
            <person name="Hu H."/>
            <person name="Boomsma J."/>
            <person name="Zhang G."/>
        </authorList>
    </citation>
    <scope>NUCLEOTIDE SEQUENCE [LARGE SCALE GENOMIC DNA]</scope>
    <source>
        <strain evidence="3">Treedump-2</strain>
        <tissue evidence="3">Whole body</tissue>
    </source>
</reference>
<accession>A0A195BQG3</accession>
<feature type="chain" id="PRO_5008269604" evidence="2">
    <location>
        <begin position="26"/>
        <end position="749"/>
    </location>
</feature>
<keyword evidence="1" id="KW-1133">Transmembrane helix</keyword>